<dbReference type="Proteomes" id="UP000694556">
    <property type="component" value="Chromosome 7"/>
</dbReference>
<dbReference type="InterPro" id="IPR003961">
    <property type="entry name" value="FN3_dom"/>
</dbReference>
<evidence type="ECO:0000256" key="18">
    <source>
        <dbReference type="ARBA" id="ARBA00022860"/>
    </source>
</evidence>
<dbReference type="FunFam" id="2.60.40.10:FF:000147">
    <property type="entry name" value="Myosin light chain kinase"/>
    <property type="match status" value="1"/>
</dbReference>
<evidence type="ECO:0000256" key="9">
    <source>
        <dbReference type="ARBA" id="ARBA00022553"/>
    </source>
</evidence>
<feature type="compositionally biased region" description="Gly residues" evidence="22">
    <location>
        <begin position="134"/>
        <end position="155"/>
    </location>
</feature>
<evidence type="ECO:0000256" key="21">
    <source>
        <dbReference type="PROSITE-ProRule" id="PRU10141"/>
    </source>
</evidence>
<dbReference type="FunFam" id="2.60.40.10:FF:001127">
    <property type="entry name" value="Myosin, light chain kinase a"/>
    <property type="match status" value="1"/>
</dbReference>
<feature type="domain" description="Ig-like" evidence="24">
    <location>
        <begin position="2059"/>
        <end position="2150"/>
    </location>
</feature>
<evidence type="ECO:0000313" key="26">
    <source>
        <dbReference type="Ensembl" id="ENSCMMP00000028363.1"/>
    </source>
</evidence>
<dbReference type="GO" id="GO:0046872">
    <property type="term" value="F:metal ion binding"/>
    <property type="evidence" value="ECO:0007669"/>
    <property type="project" value="UniProtKB-KW"/>
</dbReference>
<dbReference type="Pfam" id="PF07679">
    <property type="entry name" value="I-set"/>
    <property type="match status" value="9"/>
</dbReference>
<dbReference type="PROSITE" id="PS50011">
    <property type="entry name" value="PROTEIN_KINASE_DOM"/>
    <property type="match status" value="1"/>
</dbReference>
<comment type="subcellular location">
    <subcellularLocation>
        <location evidence="3">Cytoplasm</location>
    </subcellularLocation>
</comment>
<evidence type="ECO:0000313" key="27">
    <source>
        <dbReference type="Proteomes" id="UP000694556"/>
    </source>
</evidence>
<keyword evidence="27" id="KW-1185">Reference proteome</keyword>
<sequence>MPERAPHSRHLHTPCTSTHPCKSLRHPLHIPHSPSHAPSVCAIRPLDMHPVPIPRALQNCSGCPKPTNALPAPQRTPCTAKHIPAPSSAPLSTPAYHSAPLPRRSLPVPGPDAELPGASPTAASIASEHRFPPGCGGGGDHNGGAAGERGSGEGPGWRFPVPSRGGEARGRRDAGHRRVKASPGVSEVGGEEKEADLPLRGERAGRCRAGSGGAAGPRRVGARCGCRPPPWLSRGVAAGRSAHLGFPSPGHAEQRGSEPGFHIMGDVKLVTTTRVSKTSLTLSPSVPAEAPAFTLPPRNIRVQLGATARFEGKVRGYPEPHITWYRNGHPVPEGDHYVVDHSIRGVFSLVIKGVQESDGGKYTCEAANDGGVRQVTVELTVEGNSLKKYSLPSSAKTPGGRLTVPPVEHRPSIWGESPPKFATKPNRVVVREGQTGKFSCKITGRPQPQVTWYKGDIQLQQSERFNMFEKTGIQFLEIQNARLADAGIYTCTVVNSAGKASVSAELTVQGPDKTDTYTQPLCMPSKPTTFATKAAGNSDFNQATSNGIAKELKSSSTELMIETKDRVSAKKEAFYISREAKESKQVQNQEVNAVSLQEPKGGTKGSQVLQKTSSTITLQPVKVQPEPKTEPQTTFIRQGEDRKRTVQPMTTTQQTPSLTGQVGPRSREAENRAGARKAVTEEKRDPLGILPQFESCPESLEASEGQEIKFKSKVSGKPKPNVEWFKEGAPIKTGENIQIYEEDGVHCLRLKKACLGDSGSYSCAAFNPKGQTSTSWLLTVKRPKVEEVAPCFSSVLKGCTVSEGQDFVLQCCVGGIPVPQITWLLNEQPIQYAHSTFEDGVAKLTVQDALPEDDGIYTCLAENNRGRASCSAQVTVKEKKSSKKAESAQAVKLNKTFAPIFLKGLTDLKVMDGSQVIMTVEVSANPPPEIIWLHNGKEIQETEDFHFEKKGNEYSLYIQEVFPEDTGKYTCEAWNELGETQTQATLTVQEPQDGIQPWFISKPRSVTAAPGQNVLISCAIAGDPFPTVHWFKDGQEILPGKGCEILQNEDIFTLILRNVQSRHAGQYEIQLRNQVGECSCQVSLMLRESSASRAEMLRDGRESASSRERRDGGDHGTLTFGRTSGFRKSSSEIRAAEEEQEDVRGVLKRRVETREHTEESLRQQEAEQLDFRDILGKKVSTKSFSEEELKEIPAEQMDFRANLQRQVKPKTLSEEERKVHAPQQVDFRSVLAKKGTPKTPLPEKVPPPKPAVTDFRSVLGAKKKPPAENGNAGTPAPNARTNSEAQNATPNSEAPVAKPAVKKEEKNDRNCEHGCAMVDGGITGKKPENKPAASKPPPSKPTPSKGTAPSFTEKLQDAKVVDGEKLVLQCRISSDPPAAVTWTLDSKAIKSSKSIVISQEGTLCSLTIEKVMPEDGGEYKCIAENAAGKAECACKVLVEDSSATKTPKPTEKKTKKPKTTLPPVLPTESSEATVKKKPAPKTPPKAATPPQITQFPEDRKVRAGESVELFAKVVGTAPITCTWMKFRKQIQENEYIKIENAENSSKLTISSTKQEHCGCYTLVVENKLGSRQAQVNLTVVDKPDPPAGTPCASDIRSSSLTLSWYGSSYDGGSAVQSYTVEIWNSVDNKWTDLTTCRSTSFNVQDLQADREYKFRVRAANVYGISEPSQESVLVKVGEKQEEELKEEEAELSDDEGKETEIEYRTVTINTEQKVSDVYNIEERLGSGKFGQVFRLVEKKNGKVWAGKFFKAYSAKEKENIRDEISIMNCLHHPKLVQCVDAFEEKANIVMVLEMVSGGELFERIIDEDFELTERECIKYMRQISEGVQYIHKQGIVHLDLKPENIMCVNKTGTSIKLIDFGLARRLESAGSLKVLFGTPEFVAPEVINYEPIGYETDMWSIGVICYILVSGLSPFMGDNDNETLANVTSATWDFDDEAFDEISDDAKDFISNLLKKDMKSRLNCTQCLQHPWLQKDTKNMEAKKLSKDRMKKYMARRKWQKTGHAVRAIGRLSSMAMISGMSGRKASGSSPTSPINADKLENEDAFLEEVAEEKPHVKPYFTKTILDIEVVEGSAARFDCKIEGYPDPEVMWFKDDQPVKESRHFQIDYDEDGNCSLTISEVCGDDDAKYTCKAVNSLGEATCTAELLVETMGKEGEGEGEEDEEEEEE</sequence>
<comment type="cofactor">
    <cofactor evidence="1">
        <name>Ca(2+)</name>
        <dbReference type="ChEBI" id="CHEBI:29108"/>
    </cofactor>
</comment>
<feature type="compositionally biased region" description="Pro residues" evidence="22">
    <location>
        <begin position="1239"/>
        <end position="1250"/>
    </location>
</feature>
<keyword evidence="17" id="KW-0460">Magnesium</keyword>
<dbReference type="InterPro" id="IPR003598">
    <property type="entry name" value="Ig_sub2"/>
</dbReference>
<evidence type="ECO:0000256" key="14">
    <source>
        <dbReference type="ARBA" id="ARBA00022777"/>
    </source>
</evidence>
<dbReference type="FunFam" id="2.60.40.10:FF:000372">
    <property type="entry name" value="Myosin light chain kinase, smooth muscle"/>
    <property type="match status" value="1"/>
</dbReference>
<dbReference type="InterPro" id="IPR007110">
    <property type="entry name" value="Ig-like_dom"/>
</dbReference>
<dbReference type="SMART" id="SM00409">
    <property type="entry name" value="IG"/>
    <property type="match status" value="9"/>
</dbReference>
<dbReference type="InterPro" id="IPR017441">
    <property type="entry name" value="Protein_kinase_ATP_BS"/>
</dbReference>
<dbReference type="CDD" id="cd20973">
    <property type="entry name" value="IgI_telokin-like"/>
    <property type="match status" value="1"/>
</dbReference>
<keyword evidence="8" id="KW-0723">Serine/threonine-protein kinase</keyword>
<dbReference type="InterPro" id="IPR003599">
    <property type="entry name" value="Ig_sub"/>
</dbReference>
<protein>
    <recommendedName>
        <fullName evidence="6">Myosin light chain kinase, smooth muscle</fullName>
        <ecNumber evidence="5">2.7.11.18</ecNumber>
    </recommendedName>
    <alternativeName>
        <fullName evidence="20">Telokin</fullName>
    </alternativeName>
</protein>
<evidence type="ECO:0000256" key="10">
    <source>
        <dbReference type="ARBA" id="ARBA00022679"/>
    </source>
</evidence>
<feature type="domain" description="Protein kinase" evidence="23">
    <location>
        <begin position="1718"/>
        <end position="1973"/>
    </location>
</feature>
<evidence type="ECO:0000256" key="12">
    <source>
        <dbReference type="ARBA" id="ARBA00022737"/>
    </source>
</evidence>
<feature type="compositionally biased region" description="Basic and acidic residues" evidence="22">
    <location>
        <begin position="1097"/>
        <end position="1114"/>
    </location>
</feature>
<dbReference type="PROSITE" id="PS00107">
    <property type="entry name" value="PROTEIN_KINASE_ATP"/>
    <property type="match status" value="1"/>
</dbReference>
<dbReference type="Gene3D" id="3.30.200.20">
    <property type="entry name" value="Phosphorylase Kinase, domain 1"/>
    <property type="match status" value="1"/>
</dbReference>
<feature type="binding site" evidence="21">
    <location>
        <position position="1747"/>
    </location>
    <ligand>
        <name>ATP</name>
        <dbReference type="ChEBI" id="CHEBI:30616"/>
    </ligand>
</feature>
<keyword evidence="10" id="KW-0808">Transferase</keyword>
<feature type="domain" description="Ig-like" evidence="24">
    <location>
        <begin position="783"/>
        <end position="875"/>
    </location>
</feature>
<dbReference type="Gene3D" id="1.10.510.10">
    <property type="entry name" value="Transferase(Phosphotransferase) domain 1"/>
    <property type="match status" value="1"/>
</dbReference>
<feature type="compositionally biased region" description="Polar residues" evidence="22">
    <location>
        <begin position="1279"/>
        <end position="1292"/>
    </location>
</feature>
<dbReference type="SUPFAM" id="SSF56112">
    <property type="entry name" value="Protein kinase-like (PK-like)"/>
    <property type="match status" value="1"/>
</dbReference>
<keyword evidence="11" id="KW-0479">Metal-binding</keyword>
<evidence type="ECO:0000256" key="7">
    <source>
        <dbReference type="ARBA" id="ARBA00022490"/>
    </source>
</evidence>
<evidence type="ECO:0000256" key="22">
    <source>
        <dbReference type="SAM" id="MobiDB-lite"/>
    </source>
</evidence>
<dbReference type="SUPFAM" id="SSF48726">
    <property type="entry name" value="Immunoglobulin"/>
    <property type="match status" value="9"/>
</dbReference>
<dbReference type="PROSITE" id="PS50835">
    <property type="entry name" value="IG_LIKE"/>
    <property type="match status" value="9"/>
</dbReference>
<dbReference type="FunFam" id="3.30.200.20:FF:000198">
    <property type="entry name" value="Myosin light chain kinase, smooth muscle"/>
    <property type="match status" value="1"/>
</dbReference>
<evidence type="ECO:0000256" key="11">
    <source>
        <dbReference type="ARBA" id="ARBA00022723"/>
    </source>
</evidence>
<comment type="cofactor">
    <cofactor evidence="2">
        <name>Mg(2+)</name>
        <dbReference type="ChEBI" id="CHEBI:18420"/>
    </cofactor>
</comment>
<dbReference type="InterPro" id="IPR015725">
    <property type="entry name" value="MLCK1_kinase_dom"/>
</dbReference>
<dbReference type="EC" id="2.7.11.18" evidence="5"/>
<organism evidence="26 27">
    <name type="scientific">Cairina moschata</name>
    <name type="common">Muscovy duck</name>
    <dbReference type="NCBI Taxonomy" id="8855"/>
    <lineage>
        <taxon>Eukaryota</taxon>
        <taxon>Metazoa</taxon>
        <taxon>Chordata</taxon>
        <taxon>Craniata</taxon>
        <taxon>Vertebrata</taxon>
        <taxon>Euteleostomi</taxon>
        <taxon>Archelosauria</taxon>
        <taxon>Archosauria</taxon>
        <taxon>Dinosauria</taxon>
        <taxon>Saurischia</taxon>
        <taxon>Theropoda</taxon>
        <taxon>Coelurosauria</taxon>
        <taxon>Aves</taxon>
        <taxon>Neognathae</taxon>
        <taxon>Galloanserae</taxon>
        <taxon>Anseriformes</taxon>
        <taxon>Anatidae</taxon>
        <taxon>Anatinae</taxon>
        <taxon>Cairina</taxon>
    </lineage>
</organism>
<proteinExistence type="inferred from homology"/>
<feature type="domain" description="Ig-like" evidence="24">
    <location>
        <begin position="691"/>
        <end position="779"/>
    </location>
</feature>
<dbReference type="SMART" id="SM00220">
    <property type="entry name" value="S_TKc"/>
    <property type="match status" value="1"/>
</dbReference>
<dbReference type="InterPro" id="IPR013098">
    <property type="entry name" value="Ig_I-set"/>
</dbReference>
<feature type="region of interest" description="Disordered" evidence="22">
    <location>
        <begin position="74"/>
        <end position="196"/>
    </location>
</feature>
<feature type="domain" description="Ig-like" evidence="24">
    <location>
        <begin position="1349"/>
        <end position="1425"/>
    </location>
</feature>
<feature type="compositionally biased region" description="Low complexity" evidence="22">
    <location>
        <begin position="646"/>
        <end position="661"/>
    </location>
</feature>
<dbReference type="FunFam" id="2.60.40.10:FF:000107">
    <property type="entry name" value="Myosin, light chain kinase a"/>
    <property type="match status" value="1"/>
</dbReference>
<dbReference type="SUPFAM" id="SSF49265">
    <property type="entry name" value="Fibronectin type III"/>
    <property type="match status" value="1"/>
</dbReference>
<feature type="region of interest" description="Disordered" evidence="22">
    <location>
        <begin position="1097"/>
        <end position="1142"/>
    </location>
</feature>
<feature type="compositionally biased region" description="Basic and acidic residues" evidence="22">
    <location>
        <begin position="1301"/>
        <end position="1312"/>
    </location>
</feature>
<dbReference type="InterPro" id="IPR036179">
    <property type="entry name" value="Ig-like_dom_sf"/>
</dbReference>
<feature type="domain" description="Ig-like" evidence="24">
    <location>
        <begin position="419"/>
        <end position="507"/>
    </location>
</feature>
<dbReference type="GO" id="GO:0003007">
    <property type="term" value="P:heart morphogenesis"/>
    <property type="evidence" value="ECO:0007669"/>
    <property type="project" value="UniProtKB-ARBA"/>
</dbReference>
<dbReference type="FunFam" id="2.60.40.10:FF:000580">
    <property type="entry name" value="Myosin light chain kinase, smooth muscle"/>
    <property type="match status" value="1"/>
</dbReference>
<name>A0A8C3D3H9_CAIMO</name>
<keyword evidence="15" id="KW-0106">Calcium</keyword>
<dbReference type="Pfam" id="PF16620">
    <property type="entry name" value="23ISL"/>
    <property type="match status" value="1"/>
</dbReference>
<feature type="compositionally biased region" description="Basic and acidic residues" evidence="22">
    <location>
        <begin position="1129"/>
        <end position="1142"/>
    </location>
</feature>
<dbReference type="InterPro" id="IPR013783">
    <property type="entry name" value="Ig-like_fold"/>
</dbReference>
<dbReference type="Ensembl" id="ENSCMMT00000030929.1">
    <property type="protein sequence ID" value="ENSCMMP00000028363.1"/>
    <property type="gene ID" value="ENSCMMG00000017263.1"/>
</dbReference>
<dbReference type="PANTHER" id="PTHR47633">
    <property type="entry name" value="IMMUNOGLOBULIN"/>
    <property type="match status" value="1"/>
</dbReference>
<evidence type="ECO:0000256" key="3">
    <source>
        <dbReference type="ARBA" id="ARBA00004496"/>
    </source>
</evidence>
<feature type="domain" description="Ig-like" evidence="24">
    <location>
        <begin position="997"/>
        <end position="1092"/>
    </location>
</feature>
<evidence type="ECO:0000256" key="15">
    <source>
        <dbReference type="ARBA" id="ARBA00022837"/>
    </source>
</evidence>
<evidence type="ECO:0000256" key="2">
    <source>
        <dbReference type="ARBA" id="ARBA00001946"/>
    </source>
</evidence>
<evidence type="ECO:0000256" key="6">
    <source>
        <dbReference type="ARBA" id="ARBA00021842"/>
    </source>
</evidence>
<dbReference type="FunFam" id="1.10.510.10:FF:000175">
    <property type="entry name" value="Myosin light chain kinase, smooth muscle"/>
    <property type="match status" value="1"/>
</dbReference>
<dbReference type="GO" id="GO:0005516">
    <property type="term" value="F:calmodulin binding"/>
    <property type="evidence" value="ECO:0007669"/>
    <property type="project" value="UniProtKB-KW"/>
</dbReference>
<dbReference type="GO" id="GO:0005737">
    <property type="term" value="C:cytoplasm"/>
    <property type="evidence" value="ECO:0007669"/>
    <property type="project" value="UniProtKB-SubCell"/>
</dbReference>
<dbReference type="SMART" id="SM00060">
    <property type="entry name" value="FN3"/>
    <property type="match status" value="1"/>
</dbReference>
<dbReference type="GO" id="GO:0045989">
    <property type="term" value="P:positive regulation of striated muscle contraction"/>
    <property type="evidence" value="ECO:0007669"/>
    <property type="project" value="UniProtKB-ARBA"/>
</dbReference>
<reference evidence="26" key="1">
    <citation type="submission" date="2018-09" db="EMBL/GenBank/DDBJ databases">
        <title>Common duck and Muscovy duck high density SNP chip.</title>
        <authorList>
            <person name="Vignal A."/>
            <person name="Thebault N."/>
            <person name="Warren W.C."/>
        </authorList>
    </citation>
    <scope>NUCLEOTIDE SEQUENCE [LARGE SCALE GENOMIC DNA]</scope>
</reference>
<dbReference type="SMART" id="SM00408">
    <property type="entry name" value="IGc2"/>
    <property type="match status" value="9"/>
</dbReference>
<evidence type="ECO:0000256" key="20">
    <source>
        <dbReference type="ARBA" id="ARBA00030959"/>
    </source>
</evidence>
<keyword evidence="13 21" id="KW-0547">Nucleotide-binding</keyword>
<keyword evidence="16 21" id="KW-0067">ATP-binding</keyword>
<evidence type="ECO:0000256" key="5">
    <source>
        <dbReference type="ARBA" id="ARBA00012430"/>
    </source>
</evidence>
<dbReference type="InterPro" id="IPR011009">
    <property type="entry name" value="Kinase-like_dom_sf"/>
</dbReference>
<evidence type="ECO:0000256" key="19">
    <source>
        <dbReference type="ARBA" id="ARBA00023319"/>
    </source>
</evidence>
<feature type="domain" description="Fibronectin type-III" evidence="25">
    <location>
        <begin position="1586"/>
        <end position="1679"/>
    </location>
</feature>
<feature type="compositionally biased region" description="Low complexity" evidence="22">
    <location>
        <begin position="1459"/>
        <end position="1468"/>
    </location>
</feature>
<reference evidence="26" key="2">
    <citation type="submission" date="2025-08" db="UniProtKB">
        <authorList>
            <consortium name="Ensembl"/>
        </authorList>
    </citation>
    <scope>IDENTIFICATION</scope>
</reference>
<feature type="compositionally biased region" description="Low complexity" evidence="22">
    <location>
        <begin position="84"/>
        <end position="95"/>
    </location>
</feature>
<feature type="region of interest" description="Disordered" evidence="22">
    <location>
        <begin position="393"/>
        <end position="420"/>
    </location>
</feature>
<feature type="domain" description="Ig-like" evidence="24">
    <location>
        <begin position="291"/>
        <end position="380"/>
    </location>
</feature>
<evidence type="ECO:0000256" key="17">
    <source>
        <dbReference type="ARBA" id="ARBA00022842"/>
    </source>
</evidence>
<feature type="domain" description="Ig-like" evidence="24">
    <location>
        <begin position="1490"/>
        <end position="1578"/>
    </location>
</feature>
<feature type="domain" description="Ig-like" evidence="24">
    <location>
        <begin position="899"/>
        <end position="987"/>
    </location>
</feature>
<dbReference type="PROSITE" id="PS00108">
    <property type="entry name" value="PROTEIN_KINASE_ST"/>
    <property type="match status" value="1"/>
</dbReference>
<keyword evidence="18" id="KW-0112">Calmodulin-binding</keyword>
<dbReference type="PROSITE" id="PS50853">
    <property type="entry name" value="FN3"/>
    <property type="match status" value="1"/>
</dbReference>
<dbReference type="GO" id="GO:0060298">
    <property type="term" value="P:positive regulation of sarcomere organization"/>
    <property type="evidence" value="ECO:0007669"/>
    <property type="project" value="UniProtKB-ARBA"/>
</dbReference>
<feature type="region of interest" description="Disordered" evidence="22">
    <location>
        <begin position="623"/>
        <end position="681"/>
    </location>
</feature>
<evidence type="ECO:0000256" key="1">
    <source>
        <dbReference type="ARBA" id="ARBA00001913"/>
    </source>
</evidence>
<accession>A0A8C3D3H9</accession>
<feature type="compositionally biased region" description="Basic and acidic residues" evidence="22">
    <location>
        <begin position="665"/>
        <end position="681"/>
    </location>
</feature>
<dbReference type="FunFam" id="2.60.40.10:FF:000425">
    <property type="entry name" value="Myosin light chain kinase"/>
    <property type="match status" value="1"/>
</dbReference>
<evidence type="ECO:0000256" key="4">
    <source>
        <dbReference type="ARBA" id="ARBA00006692"/>
    </source>
</evidence>
<evidence type="ECO:0000259" key="24">
    <source>
        <dbReference type="PROSITE" id="PS50835"/>
    </source>
</evidence>
<keyword evidence="7" id="KW-0963">Cytoplasm</keyword>
<dbReference type="PANTHER" id="PTHR47633:SF1">
    <property type="entry name" value="MYOSIN LIGHT CHAIN KINASE, SMOOTH MUSCLE"/>
    <property type="match status" value="1"/>
</dbReference>
<comment type="similarity">
    <text evidence="4">Belongs to the protein kinase superfamily. CAMK Ser/Thr protein kinase family.</text>
</comment>
<keyword evidence="14" id="KW-0418">Kinase</keyword>
<dbReference type="InterPro" id="IPR008271">
    <property type="entry name" value="Ser/Thr_kinase_AS"/>
</dbReference>
<evidence type="ECO:0000259" key="25">
    <source>
        <dbReference type="PROSITE" id="PS50853"/>
    </source>
</evidence>
<reference evidence="26" key="3">
    <citation type="submission" date="2025-09" db="UniProtKB">
        <authorList>
            <consortium name="Ensembl"/>
        </authorList>
    </citation>
    <scope>IDENTIFICATION</scope>
</reference>
<evidence type="ECO:0000259" key="23">
    <source>
        <dbReference type="PROSITE" id="PS50011"/>
    </source>
</evidence>
<dbReference type="Pfam" id="PF00069">
    <property type="entry name" value="Pkinase"/>
    <property type="match status" value="1"/>
</dbReference>
<feature type="region of interest" description="Disordered" evidence="22">
    <location>
        <begin position="1443"/>
        <end position="1494"/>
    </location>
</feature>
<dbReference type="InterPro" id="IPR036116">
    <property type="entry name" value="FN3_sf"/>
</dbReference>
<evidence type="ECO:0000256" key="8">
    <source>
        <dbReference type="ARBA" id="ARBA00022527"/>
    </source>
</evidence>
<dbReference type="FunFam" id="2.60.40.10:FF:000145">
    <property type="entry name" value="Myosin light chain kinase, smooth muscle"/>
    <property type="match status" value="1"/>
</dbReference>
<feature type="region of interest" description="Disordered" evidence="22">
    <location>
        <begin position="1210"/>
        <end position="1350"/>
    </location>
</feature>
<keyword evidence="9" id="KW-0597">Phosphoprotein</keyword>
<dbReference type="CDD" id="cd00063">
    <property type="entry name" value="FN3"/>
    <property type="match status" value="1"/>
</dbReference>
<dbReference type="GO" id="GO:0004687">
    <property type="term" value="F:myosin light chain kinase activity"/>
    <property type="evidence" value="ECO:0007669"/>
    <property type="project" value="UniProtKB-EC"/>
</dbReference>
<dbReference type="InterPro" id="IPR000719">
    <property type="entry name" value="Prot_kinase_dom"/>
</dbReference>
<dbReference type="FunFam" id="2.60.40.10:FF:000080">
    <property type="entry name" value="Myosin light chain kinase, smooth muscle"/>
    <property type="match status" value="3"/>
</dbReference>
<evidence type="ECO:0000256" key="16">
    <source>
        <dbReference type="ARBA" id="ARBA00022840"/>
    </source>
</evidence>
<dbReference type="CDD" id="cd05762">
    <property type="entry name" value="IgI_8_hMLCK_like"/>
    <property type="match status" value="1"/>
</dbReference>
<dbReference type="Pfam" id="PF00041">
    <property type="entry name" value="fn3"/>
    <property type="match status" value="1"/>
</dbReference>
<dbReference type="Gene3D" id="2.60.40.10">
    <property type="entry name" value="Immunoglobulins"/>
    <property type="match status" value="10"/>
</dbReference>
<dbReference type="GO" id="GO:0005524">
    <property type="term" value="F:ATP binding"/>
    <property type="evidence" value="ECO:0007669"/>
    <property type="project" value="UniProtKB-UniRule"/>
</dbReference>
<dbReference type="GO" id="GO:0055013">
    <property type="term" value="P:cardiac muscle cell development"/>
    <property type="evidence" value="ECO:0007669"/>
    <property type="project" value="UniProtKB-ARBA"/>
</dbReference>
<keyword evidence="19" id="KW-0393">Immunoglobulin domain</keyword>
<evidence type="ECO:0000256" key="13">
    <source>
        <dbReference type="ARBA" id="ARBA00022741"/>
    </source>
</evidence>
<dbReference type="CDD" id="cd14191">
    <property type="entry name" value="STKc_MLCK1"/>
    <property type="match status" value="1"/>
</dbReference>
<keyword evidence="12" id="KW-0677">Repeat</keyword>